<dbReference type="InterPro" id="IPR011658">
    <property type="entry name" value="PA14_dom"/>
</dbReference>
<proteinExistence type="inferred from homology"/>
<protein>
    <recommendedName>
        <fullName evidence="3">beta-glucosidase</fullName>
        <ecNumber evidence="3">3.2.1.21</ecNumber>
    </recommendedName>
</protein>
<evidence type="ECO:0000256" key="1">
    <source>
        <dbReference type="ARBA" id="ARBA00000448"/>
    </source>
</evidence>
<comment type="catalytic activity">
    <reaction evidence="1">
        <text>Hydrolysis of terminal, non-reducing beta-D-glucosyl residues with release of beta-D-glucose.</text>
        <dbReference type="EC" id="3.2.1.21"/>
    </reaction>
</comment>
<organism evidence="7 8">
    <name type="scientific">Hohenbuehelia grisea</name>
    <dbReference type="NCBI Taxonomy" id="104357"/>
    <lineage>
        <taxon>Eukaryota</taxon>
        <taxon>Fungi</taxon>
        <taxon>Dikarya</taxon>
        <taxon>Basidiomycota</taxon>
        <taxon>Agaricomycotina</taxon>
        <taxon>Agaricomycetes</taxon>
        <taxon>Agaricomycetidae</taxon>
        <taxon>Agaricales</taxon>
        <taxon>Pleurotineae</taxon>
        <taxon>Pleurotaceae</taxon>
        <taxon>Hohenbuehelia</taxon>
    </lineage>
</organism>
<feature type="domain" description="PA14" evidence="6">
    <location>
        <begin position="174"/>
        <end position="342"/>
    </location>
</feature>
<evidence type="ECO:0000259" key="6">
    <source>
        <dbReference type="PROSITE" id="PS51820"/>
    </source>
</evidence>
<dbReference type="InterPro" id="IPR036962">
    <property type="entry name" value="Glyco_hydro_3_N_sf"/>
</dbReference>
<keyword evidence="8" id="KW-1185">Reference proteome</keyword>
<dbReference type="Gene3D" id="2.60.40.10">
    <property type="entry name" value="Immunoglobulins"/>
    <property type="match status" value="1"/>
</dbReference>
<dbReference type="Gene3D" id="2.60.120.260">
    <property type="entry name" value="Galactose-binding domain-like"/>
    <property type="match status" value="1"/>
</dbReference>
<comment type="similarity">
    <text evidence="2">Belongs to the glycosyl hydrolase 3 family.</text>
</comment>
<dbReference type="InterPro" id="IPR002772">
    <property type="entry name" value="Glyco_hydro_3_C"/>
</dbReference>
<dbReference type="SMART" id="SM01217">
    <property type="entry name" value="Fn3_like"/>
    <property type="match status" value="1"/>
</dbReference>
<evidence type="ECO:0000256" key="2">
    <source>
        <dbReference type="ARBA" id="ARBA00005336"/>
    </source>
</evidence>
<dbReference type="PANTHER" id="PTHR42715">
    <property type="entry name" value="BETA-GLUCOSIDASE"/>
    <property type="match status" value="1"/>
</dbReference>
<dbReference type="PROSITE" id="PS51820">
    <property type="entry name" value="PA14"/>
    <property type="match status" value="1"/>
</dbReference>
<dbReference type="Proteomes" id="UP001556367">
    <property type="component" value="Unassembled WGS sequence"/>
</dbReference>
<keyword evidence="4" id="KW-0378">Hydrolase</keyword>
<dbReference type="SUPFAM" id="SSF52279">
    <property type="entry name" value="Beta-D-glucan exohydrolase, C-terminal domain"/>
    <property type="match status" value="1"/>
</dbReference>
<dbReference type="InterPro" id="IPR017853">
    <property type="entry name" value="GH"/>
</dbReference>
<dbReference type="InterPro" id="IPR013783">
    <property type="entry name" value="Ig-like_fold"/>
</dbReference>
<comment type="caution">
    <text evidence="7">The sequence shown here is derived from an EMBL/GenBank/DDBJ whole genome shotgun (WGS) entry which is preliminary data.</text>
</comment>
<gene>
    <name evidence="7" type="ORF">HGRIS_009295</name>
</gene>
<dbReference type="EC" id="3.2.1.21" evidence="3"/>
<evidence type="ECO:0000256" key="5">
    <source>
        <dbReference type="ARBA" id="ARBA00023295"/>
    </source>
</evidence>
<dbReference type="Pfam" id="PF07691">
    <property type="entry name" value="PA14"/>
    <property type="match status" value="1"/>
</dbReference>
<evidence type="ECO:0000256" key="3">
    <source>
        <dbReference type="ARBA" id="ARBA00012744"/>
    </source>
</evidence>
<dbReference type="Gene3D" id="3.40.50.1700">
    <property type="entry name" value="Glycoside hydrolase family 3 C-terminal domain"/>
    <property type="match status" value="2"/>
</dbReference>
<dbReference type="Gene3D" id="3.20.20.300">
    <property type="entry name" value="Glycoside hydrolase, family 3, N-terminal domain"/>
    <property type="match status" value="1"/>
</dbReference>
<dbReference type="PANTHER" id="PTHR42715:SF10">
    <property type="entry name" value="BETA-GLUCOSIDASE"/>
    <property type="match status" value="1"/>
</dbReference>
<evidence type="ECO:0000313" key="7">
    <source>
        <dbReference type="EMBL" id="KAL0949215.1"/>
    </source>
</evidence>
<dbReference type="SUPFAM" id="SSF51445">
    <property type="entry name" value="(Trans)glycosidases"/>
    <property type="match status" value="1"/>
</dbReference>
<dbReference type="Pfam" id="PF14310">
    <property type="entry name" value="Fn3-like"/>
    <property type="match status" value="1"/>
</dbReference>
<evidence type="ECO:0000256" key="4">
    <source>
        <dbReference type="ARBA" id="ARBA00022801"/>
    </source>
</evidence>
<dbReference type="InterPro" id="IPR050288">
    <property type="entry name" value="Cellulose_deg_GH3"/>
</dbReference>
<keyword evidence="5" id="KW-0326">Glycosidase</keyword>
<dbReference type="InterPro" id="IPR037524">
    <property type="entry name" value="PA14/GLEYA"/>
</dbReference>
<dbReference type="InterPro" id="IPR036881">
    <property type="entry name" value="Glyco_hydro_3_C_sf"/>
</dbReference>
<sequence>MVMSDWIGVYSTVESIKAGLDLEMPGPPVMRGKAVERAMVAEKLFPADIDERVRKIIGLYKHALDSAIPFDGPENSIDTPELRQLLRTAAADSVVLLKNDKQLLPLKQGIKKIAVIGPNAKPAMTSGGGSAQLRSAWTVSPLQGIEEVGKAIGASVEHTVGVTSHSTLPLVDAYIQPGADLEFWNSQPSQDFLNLEPDFSVQLPACDWSTSTHTSNCFLADGIDVTKVNEICFMRYCAQFTPDESGDWEFGLTIAGRGNLYLDGKLIIELSDNPAQGPAWFGMGTIEQKGTAKLETGKKYEIELRLSNEKFVSRGIPIPCYGGIRLGAFPVINPEEGIRKATDLAAKSDVAIVVIGLNNDWESEGFDRQNIDLPGLTNRLVGEVIKANPNTIVVNQSGAPVAMPWINDASTVLQAFYGGNELGNGLADVIVGKVNPSAKLALTFPERLEDSPAFPSFGDKGQERGKILYNEGIFVGYRGLEVRNTKPLFPFGFGLSYTSFEYSDIEATPVSSEGEFSVSFTVKNTGSLPGREVAQVYISDPDSSLPRALKELKGFTKVDLAAGESKKAEVKLDREALGFYDDRQKVWIAESGKFDVLVGASSADIKLKVSVELAKTFTWTGL</sequence>
<evidence type="ECO:0000313" key="8">
    <source>
        <dbReference type="Proteomes" id="UP001556367"/>
    </source>
</evidence>
<name>A0ABR3J168_9AGAR</name>
<reference evidence="8" key="1">
    <citation type="submission" date="2024-06" db="EMBL/GenBank/DDBJ databases">
        <title>Multi-omics analyses provide insights into the biosynthesis of the anticancer antibiotic pleurotin in Hohenbuehelia grisea.</title>
        <authorList>
            <person name="Weaver J.A."/>
            <person name="Alberti F."/>
        </authorList>
    </citation>
    <scope>NUCLEOTIDE SEQUENCE [LARGE SCALE GENOMIC DNA]</scope>
    <source>
        <strain evidence="8">T-177</strain>
    </source>
</reference>
<accession>A0ABR3J168</accession>
<dbReference type="Pfam" id="PF01915">
    <property type="entry name" value="Glyco_hydro_3_C"/>
    <property type="match status" value="1"/>
</dbReference>
<dbReference type="EMBL" id="JASNQZ010000012">
    <property type="protein sequence ID" value="KAL0949215.1"/>
    <property type="molecule type" value="Genomic_DNA"/>
</dbReference>
<dbReference type="InterPro" id="IPR026891">
    <property type="entry name" value="Fn3-like"/>
</dbReference>